<evidence type="ECO:0000256" key="1">
    <source>
        <dbReference type="ARBA" id="ARBA00004167"/>
    </source>
</evidence>
<feature type="signal peptide" evidence="11">
    <location>
        <begin position="1"/>
        <end position="42"/>
    </location>
</feature>
<protein>
    <recommendedName>
        <fullName evidence="14">Proteophosphoglycan ppg3</fullName>
    </recommendedName>
</protein>
<dbReference type="AlphaFoldDB" id="A0A836GYM0"/>
<dbReference type="Gene3D" id="3.80.10.10">
    <property type="entry name" value="Ribonuclease Inhibitor"/>
    <property type="match status" value="2"/>
</dbReference>
<comment type="caution">
    <text evidence="12">The sequence shown here is derived from an EMBL/GenBank/DDBJ whole genome shotgun (WGS) entry which is preliminary data.</text>
</comment>
<evidence type="ECO:0000256" key="2">
    <source>
        <dbReference type="ARBA" id="ARBA00022614"/>
    </source>
</evidence>
<keyword evidence="5" id="KW-0677">Repeat</keyword>
<evidence type="ECO:0000256" key="5">
    <source>
        <dbReference type="ARBA" id="ARBA00022737"/>
    </source>
</evidence>
<keyword evidence="2" id="KW-0433">Leucine-rich repeat</keyword>
<accession>A0A836GYM0</accession>
<evidence type="ECO:0000256" key="10">
    <source>
        <dbReference type="SAM" id="MobiDB-lite"/>
    </source>
</evidence>
<dbReference type="GeneID" id="94168099"/>
<keyword evidence="9" id="KW-0325">Glycoprotein</keyword>
<dbReference type="OrthoDB" id="676979at2759"/>
<sequence>MTHQRPPAHAAHGAPQREYERAAPALMLIVLLLVGFLSGAAAASSPTTGNSPALLTKELIHSAGHVAISFYTAAQQANTLRFLSEFRYTIPSLSNTWVGHNFCDWNGVRCSSAGVEVRLDPRRLVGRLPEVPTVVDAAQVMMTSFAVSNEGDGIEDGLPESWMYLDQLTSLEIRLDFNLHALKSRKPQDMVFSMSTRATKASVTKPKGCVLPRNAVNVSLAYNRITGPLPPNFPLCNPRMKYLYLQNNTGLSGSIPNEWGNWTSLRVINLQLTKVCGCPPKEWAIFDPPVQIEAEDKVTDPELCKVSCSGSGDDCYAPVPYYSTAQQVHTRTFLDAFKDSIPMLRELWVCPNFCAWPYVQCTRAGLALEMAGAPIVGSLPPLPLDVDVREVVVNKVDMSEIQDIAGQLPPSWGSLVSMQHMAVPGTLIFGSLPPEWSRMTNLKYLDAGGAMITGELPSSWSDLKNLEVLRVNEAMLTGTLPHSWGGMTSLKELNLGWNTIDADLPASWSDLRGLQSVQLHHNYLSGTLPPSWSVLLQMHTFRVDKNQLIGMIPESYSNWTLLTHARLENNHLCGCLPSKWVEHNGLSMKVTADPPVMAPDCATENACKETTSPPLSSSSAPSSSSSSSTPSSSSSSSSSNGGGTTTSTPVPTGDPVEPSSSSSSSASSIDNSFYYRLSLYCPNAEVVGEEVIEAHKEEICCRSWTGSDYNTSCGESIVGFSNAIVTCSGALGSRGYFSCCSRVAADGTGEFLGTRCRENSAAAPAGLWMAGTKGIGVLWVLTTVIGMTLL</sequence>
<evidence type="ECO:0000256" key="3">
    <source>
        <dbReference type="ARBA" id="ARBA00022692"/>
    </source>
</evidence>
<organism evidence="12 13">
    <name type="scientific">Leishmania enriettii</name>
    <dbReference type="NCBI Taxonomy" id="5663"/>
    <lineage>
        <taxon>Eukaryota</taxon>
        <taxon>Discoba</taxon>
        <taxon>Euglenozoa</taxon>
        <taxon>Kinetoplastea</taxon>
        <taxon>Metakinetoplastina</taxon>
        <taxon>Trypanosomatida</taxon>
        <taxon>Trypanosomatidae</taxon>
        <taxon>Leishmaniinae</taxon>
        <taxon>Leishmania</taxon>
    </lineage>
</organism>
<dbReference type="Proteomes" id="UP000674179">
    <property type="component" value="Chromosome 35"/>
</dbReference>
<dbReference type="SUPFAM" id="SSF52058">
    <property type="entry name" value="L domain-like"/>
    <property type="match status" value="1"/>
</dbReference>
<evidence type="ECO:0000256" key="11">
    <source>
        <dbReference type="SAM" id="SignalP"/>
    </source>
</evidence>
<reference evidence="12 13" key="1">
    <citation type="submission" date="2021-02" db="EMBL/GenBank/DDBJ databases">
        <title>Leishmania (Mundinia) enrietti genome sequencing and assembly.</title>
        <authorList>
            <person name="Almutairi H."/>
            <person name="Gatherer D."/>
        </authorList>
    </citation>
    <scope>NUCLEOTIDE SEQUENCE [LARGE SCALE GENOMIC DNA]</scope>
    <source>
        <strain evidence="12">CUR178</strain>
    </source>
</reference>
<evidence type="ECO:0000256" key="8">
    <source>
        <dbReference type="ARBA" id="ARBA00023170"/>
    </source>
</evidence>
<dbReference type="GO" id="GO:0016020">
    <property type="term" value="C:membrane"/>
    <property type="evidence" value="ECO:0007669"/>
    <property type="project" value="UniProtKB-SubCell"/>
</dbReference>
<keyword evidence="3" id="KW-0812">Transmembrane</keyword>
<keyword evidence="8" id="KW-0675">Receptor</keyword>
<evidence type="ECO:0000256" key="6">
    <source>
        <dbReference type="ARBA" id="ARBA00022989"/>
    </source>
</evidence>
<evidence type="ECO:0000313" key="13">
    <source>
        <dbReference type="Proteomes" id="UP000674179"/>
    </source>
</evidence>
<gene>
    <name evidence="12" type="ORF">CUR178_00811</name>
</gene>
<keyword evidence="7" id="KW-0472">Membrane</keyword>
<keyword evidence="4 11" id="KW-0732">Signal</keyword>
<name>A0A836GYM0_LEIEN</name>
<comment type="subcellular location">
    <subcellularLocation>
        <location evidence="1">Membrane</location>
        <topology evidence="1">Single-pass membrane protein</topology>
    </subcellularLocation>
</comment>
<dbReference type="EMBL" id="JAFHKP010000035">
    <property type="protein sequence ID" value="KAG5467170.1"/>
    <property type="molecule type" value="Genomic_DNA"/>
</dbReference>
<keyword evidence="6" id="KW-1133">Transmembrane helix</keyword>
<evidence type="ECO:0008006" key="14">
    <source>
        <dbReference type="Google" id="ProtNLM"/>
    </source>
</evidence>
<proteinExistence type="predicted"/>
<dbReference type="KEGG" id="lenr:94168099"/>
<feature type="compositionally biased region" description="Low complexity" evidence="10">
    <location>
        <begin position="610"/>
        <end position="668"/>
    </location>
</feature>
<feature type="chain" id="PRO_5032920345" description="Proteophosphoglycan ppg3" evidence="11">
    <location>
        <begin position="43"/>
        <end position="790"/>
    </location>
</feature>
<dbReference type="InterPro" id="IPR032675">
    <property type="entry name" value="LRR_dom_sf"/>
</dbReference>
<evidence type="ECO:0000256" key="9">
    <source>
        <dbReference type="ARBA" id="ARBA00023180"/>
    </source>
</evidence>
<evidence type="ECO:0000313" key="12">
    <source>
        <dbReference type="EMBL" id="KAG5467170.1"/>
    </source>
</evidence>
<feature type="region of interest" description="Disordered" evidence="10">
    <location>
        <begin position="605"/>
        <end position="668"/>
    </location>
</feature>
<dbReference type="PANTHER" id="PTHR27000">
    <property type="entry name" value="LEUCINE-RICH REPEAT RECEPTOR-LIKE PROTEIN KINASE FAMILY PROTEIN-RELATED"/>
    <property type="match status" value="1"/>
</dbReference>
<keyword evidence="13" id="KW-1185">Reference proteome</keyword>
<evidence type="ECO:0000256" key="4">
    <source>
        <dbReference type="ARBA" id="ARBA00022729"/>
    </source>
</evidence>
<dbReference type="RefSeq" id="XP_067688692.1">
    <property type="nucleotide sequence ID" value="XM_067832589.1"/>
</dbReference>
<evidence type="ECO:0000256" key="7">
    <source>
        <dbReference type="ARBA" id="ARBA00023136"/>
    </source>
</evidence>